<gene>
    <name evidence="1" type="ORF">FH5T_16465</name>
</gene>
<accession>A0ABN4D777</accession>
<dbReference type="Proteomes" id="UP000023772">
    <property type="component" value="Chromosome"/>
</dbReference>
<dbReference type="EMBL" id="CP007451">
    <property type="protein sequence ID" value="AHW62167.1"/>
    <property type="molecule type" value="Genomic_DNA"/>
</dbReference>
<organism evidence="1 2">
    <name type="scientific">Draconibacterium orientale</name>
    <dbReference type="NCBI Taxonomy" id="1168034"/>
    <lineage>
        <taxon>Bacteria</taxon>
        <taxon>Pseudomonadati</taxon>
        <taxon>Bacteroidota</taxon>
        <taxon>Bacteroidia</taxon>
        <taxon>Marinilabiliales</taxon>
        <taxon>Prolixibacteraceae</taxon>
        <taxon>Draconibacterium</taxon>
    </lineage>
</organism>
<protein>
    <submittedName>
        <fullName evidence="1">Uncharacterized protein</fullName>
    </submittedName>
</protein>
<sequence length="80" mass="8537">MDSIPSATIIEAVFPFEGKMSIDKRVEYLVLFTPHPSADGSSPQKGGKAESLLYSNIFSGGGDLSKKITTRCNAFIIPAS</sequence>
<evidence type="ECO:0000313" key="1">
    <source>
        <dbReference type="EMBL" id="AHW62167.1"/>
    </source>
</evidence>
<proteinExistence type="predicted"/>
<name>A0ABN4D777_9BACT</name>
<keyword evidence="2" id="KW-1185">Reference proteome</keyword>
<evidence type="ECO:0000313" key="2">
    <source>
        <dbReference type="Proteomes" id="UP000023772"/>
    </source>
</evidence>
<reference evidence="1 2" key="1">
    <citation type="submission" date="2014-03" db="EMBL/GenBank/DDBJ databases">
        <title>Complete genome sequence of a deeply braunched marine Bacteroidia bacterium Draconibacterium orientale type strain FH5T.</title>
        <authorList>
            <person name="Li X."/>
            <person name="Wang X."/>
            <person name="Xie Z."/>
            <person name="Du Z."/>
            <person name="Chen G."/>
        </authorList>
    </citation>
    <scope>NUCLEOTIDE SEQUENCE [LARGE SCALE GENOMIC DNA]</scope>
    <source>
        <strain evidence="1 2">FH5</strain>
    </source>
</reference>